<feature type="transmembrane region" description="Helical" evidence="3">
    <location>
        <begin position="146"/>
        <end position="167"/>
    </location>
</feature>
<keyword evidence="3" id="KW-0472">Membrane</keyword>
<comment type="cofactor">
    <cofactor evidence="1">
        <name>Mg(2+)</name>
        <dbReference type="ChEBI" id="CHEBI:18420"/>
    </cofactor>
</comment>
<dbReference type="NCBIfam" id="TIGR00254">
    <property type="entry name" value="GGDEF"/>
    <property type="match status" value="1"/>
</dbReference>
<sequence>MIAPDRHALTPWTAEFTDARLEADYRRSVLPRTAGQLQTALLVIALLFTLLGLADYALLGASPTFFLLLTLRVLVAIACLLTCLAVRRQPARVFRFLPLNPVLWLGCLVIILIVPLRAESIGIHAPATAVAVMALYLFVPNRLPWMITASLLLSLGFLSAMVIWAAVPAGVTLIQAVVLLFANTVGLITARRLARLQREQYASLLDEHAFNERLRNEIGDHLHLEERLRQMAGTDELTGLDNRRRFFERADQELRRALRHGSPLSFCMVDIDRFKAINDQHGHSVGDLVLTQVATRLREYLRGVDFIGRFGGEEFVIALPGADLAAAREVAERLRGCIAELPHPDPGIPRRLSVTIGIARLAPGETTLAPVLKRADQALYRGKARGRNTVVLADEREEPGLAAVDG</sequence>
<accession>A0A7W5EXL4</accession>
<reference evidence="5 6" key="1">
    <citation type="submission" date="2020-08" db="EMBL/GenBank/DDBJ databases">
        <title>Genomic Encyclopedia of Type Strains, Phase III (KMG-III): the genomes of soil and plant-associated and newly described type strains.</title>
        <authorList>
            <person name="Whitman W."/>
        </authorList>
    </citation>
    <scope>NUCLEOTIDE SEQUENCE [LARGE SCALE GENOMIC DNA]</scope>
    <source>
        <strain evidence="5 6">CECT 7744</strain>
    </source>
</reference>
<dbReference type="RefSeq" id="WP_183385158.1">
    <property type="nucleotide sequence ID" value="NZ_JACHXR010000015.1"/>
</dbReference>
<proteinExistence type="predicted"/>
<dbReference type="Gene3D" id="3.30.70.270">
    <property type="match status" value="1"/>
</dbReference>
<gene>
    <name evidence="5" type="ORF">FHR97_003603</name>
</gene>
<keyword evidence="3" id="KW-0812">Transmembrane</keyword>
<dbReference type="PROSITE" id="PS50887">
    <property type="entry name" value="GGDEF"/>
    <property type="match status" value="1"/>
</dbReference>
<feature type="transmembrane region" description="Helical" evidence="3">
    <location>
        <begin position="40"/>
        <end position="59"/>
    </location>
</feature>
<keyword evidence="3" id="KW-1133">Transmembrane helix</keyword>
<dbReference type="CDD" id="cd01949">
    <property type="entry name" value="GGDEF"/>
    <property type="match status" value="1"/>
</dbReference>
<evidence type="ECO:0000256" key="1">
    <source>
        <dbReference type="ARBA" id="ARBA00001946"/>
    </source>
</evidence>
<name>A0A7W5EXL4_9GAMM</name>
<protein>
    <recommendedName>
        <fullName evidence="2">diguanylate cyclase</fullName>
        <ecNumber evidence="2">2.7.7.65</ecNumber>
    </recommendedName>
</protein>
<comment type="caution">
    <text evidence="5">The sequence shown here is derived from an EMBL/GenBank/DDBJ whole genome shotgun (WGS) entry which is preliminary data.</text>
</comment>
<dbReference type="PANTHER" id="PTHR45138:SF5">
    <property type="entry name" value="BIFUNCTIONAL PERIPLASMIC SUBSTRATE BINDING PROTEIN_CYTOPLASMIC DIGUANYLATE CYCLASE"/>
    <property type="match status" value="1"/>
</dbReference>
<feature type="transmembrane region" description="Helical" evidence="3">
    <location>
        <begin position="173"/>
        <end position="190"/>
    </location>
</feature>
<dbReference type="GO" id="GO:0043709">
    <property type="term" value="P:cell adhesion involved in single-species biofilm formation"/>
    <property type="evidence" value="ECO:0007669"/>
    <property type="project" value="TreeGrafter"/>
</dbReference>
<dbReference type="SUPFAM" id="SSF55073">
    <property type="entry name" value="Nucleotide cyclase"/>
    <property type="match status" value="1"/>
</dbReference>
<feature type="transmembrane region" description="Helical" evidence="3">
    <location>
        <begin position="121"/>
        <end position="139"/>
    </location>
</feature>
<dbReference type="InterPro" id="IPR050469">
    <property type="entry name" value="Diguanylate_Cyclase"/>
</dbReference>
<dbReference type="SMART" id="SM00267">
    <property type="entry name" value="GGDEF"/>
    <property type="match status" value="1"/>
</dbReference>
<dbReference type="Pfam" id="PF00990">
    <property type="entry name" value="GGDEF"/>
    <property type="match status" value="1"/>
</dbReference>
<dbReference type="InterPro" id="IPR043128">
    <property type="entry name" value="Rev_trsase/Diguanyl_cyclase"/>
</dbReference>
<evidence type="ECO:0000256" key="3">
    <source>
        <dbReference type="SAM" id="Phobius"/>
    </source>
</evidence>
<dbReference type="AlphaFoldDB" id="A0A7W5EXL4"/>
<dbReference type="EMBL" id="JACHXR010000015">
    <property type="protein sequence ID" value="MBB3232725.1"/>
    <property type="molecule type" value="Genomic_DNA"/>
</dbReference>
<dbReference type="GO" id="GO:0005886">
    <property type="term" value="C:plasma membrane"/>
    <property type="evidence" value="ECO:0007669"/>
    <property type="project" value="TreeGrafter"/>
</dbReference>
<evidence type="ECO:0000313" key="6">
    <source>
        <dbReference type="Proteomes" id="UP000518892"/>
    </source>
</evidence>
<dbReference type="GO" id="GO:0052621">
    <property type="term" value="F:diguanylate cyclase activity"/>
    <property type="evidence" value="ECO:0007669"/>
    <property type="project" value="UniProtKB-EC"/>
</dbReference>
<feature type="transmembrane region" description="Helical" evidence="3">
    <location>
        <begin position="65"/>
        <end position="86"/>
    </location>
</feature>
<dbReference type="EC" id="2.7.7.65" evidence="2"/>
<dbReference type="FunFam" id="3.30.70.270:FF:000001">
    <property type="entry name" value="Diguanylate cyclase domain protein"/>
    <property type="match status" value="1"/>
</dbReference>
<feature type="domain" description="GGDEF" evidence="4">
    <location>
        <begin position="262"/>
        <end position="395"/>
    </location>
</feature>
<dbReference type="Proteomes" id="UP000518892">
    <property type="component" value="Unassembled WGS sequence"/>
</dbReference>
<evidence type="ECO:0000313" key="5">
    <source>
        <dbReference type="EMBL" id="MBB3232725.1"/>
    </source>
</evidence>
<keyword evidence="6" id="KW-1185">Reference proteome</keyword>
<evidence type="ECO:0000259" key="4">
    <source>
        <dbReference type="PROSITE" id="PS50887"/>
    </source>
</evidence>
<dbReference type="PANTHER" id="PTHR45138">
    <property type="entry name" value="REGULATORY COMPONENTS OF SENSORY TRANSDUCTION SYSTEM"/>
    <property type="match status" value="1"/>
</dbReference>
<dbReference type="GO" id="GO:1902201">
    <property type="term" value="P:negative regulation of bacterial-type flagellum-dependent cell motility"/>
    <property type="evidence" value="ECO:0007669"/>
    <property type="project" value="TreeGrafter"/>
</dbReference>
<feature type="transmembrane region" description="Helical" evidence="3">
    <location>
        <begin position="93"/>
        <end position="115"/>
    </location>
</feature>
<evidence type="ECO:0000256" key="2">
    <source>
        <dbReference type="ARBA" id="ARBA00012528"/>
    </source>
</evidence>
<dbReference type="InterPro" id="IPR029787">
    <property type="entry name" value="Nucleotide_cyclase"/>
</dbReference>
<dbReference type="InterPro" id="IPR000160">
    <property type="entry name" value="GGDEF_dom"/>
</dbReference>
<organism evidence="5 6">
    <name type="scientific">Halomonas stenophila</name>
    <dbReference type="NCBI Taxonomy" id="795312"/>
    <lineage>
        <taxon>Bacteria</taxon>
        <taxon>Pseudomonadati</taxon>
        <taxon>Pseudomonadota</taxon>
        <taxon>Gammaproteobacteria</taxon>
        <taxon>Oceanospirillales</taxon>
        <taxon>Halomonadaceae</taxon>
        <taxon>Halomonas</taxon>
    </lineage>
</organism>